<dbReference type="STRING" id="1229662.W3WQK1"/>
<dbReference type="PANTHER" id="PTHR31956">
    <property type="entry name" value="NON-SPECIFIC PHOSPHOLIPASE C4-RELATED"/>
    <property type="match status" value="1"/>
</dbReference>
<dbReference type="eggNOG" id="ENOG502QSRP">
    <property type="taxonomic scope" value="Eukaryota"/>
</dbReference>
<dbReference type="PANTHER" id="PTHR31956:SF15">
    <property type="entry name" value="ACID PHOSPHATASE PHOA"/>
    <property type="match status" value="1"/>
</dbReference>
<keyword evidence="5" id="KW-1185">Reference proteome</keyword>
<dbReference type="OMA" id="YNEGLPY"/>
<dbReference type="KEGG" id="pfy:PFICI_12366"/>
<protein>
    <recommendedName>
        <fullName evidence="6">Acid phosphatase</fullName>
    </recommendedName>
</protein>
<dbReference type="EMBL" id="KI912118">
    <property type="protein sequence ID" value="ETS75422.1"/>
    <property type="molecule type" value="Genomic_DNA"/>
</dbReference>
<dbReference type="Pfam" id="PF04185">
    <property type="entry name" value="Phosphoesterase"/>
    <property type="match status" value="1"/>
</dbReference>
<proteinExistence type="predicted"/>
<evidence type="ECO:0008006" key="6">
    <source>
        <dbReference type="Google" id="ProtNLM"/>
    </source>
</evidence>
<evidence type="ECO:0000256" key="2">
    <source>
        <dbReference type="SAM" id="MobiDB-lite"/>
    </source>
</evidence>
<feature type="compositionally biased region" description="Gly residues" evidence="2">
    <location>
        <begin position="469"/>
        <end position="539"/>
    </location>
</feature>
<feature type="region of interest" description="Disordered" evidence="2">
    <location>
        <begin position="445"/>
        <end position="539"/>
    </location>
</feature>
<dbReference type="OrthoDB" id="5135119at2759"/>
<gene>
    <name evidence="4" type="ORF">PFICI_12366</name>
</gene>
<dbReference type="GO" id="GO:0009395">
    <property type="term" value="P:phospholipid catabolic process"/>
    <property type="evidence" value="ECO:0007669"/>
    <property type="project" value="TreeGrafter"/>
</dbReference>
<organism evidence="4 5">
    <name type="scientific">Pestalotiopsis fici (strain W106-1 / CGMCC3.15140)</name>
    <dbReference type="NCBI Taxonomy" id="1229662"/>
    <lineage>
        <taxon>Eukaryota</taxon>
        <taxon>Fungi</taxon>
        <taxon>Dikarya</taxon>
        <taxon>Ascomycota</taxon>
        <taxon>Pezizomycotina</taxon>
        <taxon>Sordariomycetes</taxon>
        <taxon>Xylariomycetidae</taxon>
        <taxon>Amphisphaeriales</taxon>
        <taxon>Sporocadaceae</taxon>
        <taxon>Pestalotiopsis</taxon>
    </lineage>
</organism>
<dbReference type="GO" id="GO:0016788">
    <property type="term" value="F:hydrolase activity, acting on ester bonds"/>
    <property type="evidence" value="ECO:0007669"/>
    <property type="project" value="InterPro"/>
</dbReference>
<keyword evidence="1" id="KW-0378">Hydrolase</keyword>
<dbReference type="InParanoid" id="W3WQK1"/>
<dbReference type="Gene3D" id="3.40.720.10">
    <property type="entry name" value="Alkaline Phosphatase, subunit A"/>
    <property type="match status" value="1"/>
</dbReference>
<dbReference type="InterPro" id="IPR007312">
    <property type="entry name" value="Phosphoesterase"/>
</dbReference>
<feature type="signal peptide" evidence="3">
    <location>
        <begin position="1"/>
        <end position="17"/>
    </location>
</feature>
<reference evidence="5" key="1">
    <citation type="journal article" date="2015" name="BMC Genomics">
        <title>Genomic and transcriptomic analysis of the endophytic fungus Pestalotiopsis fici reveals its lifestyle and high potential for synthesis of natural products.</title>
        <authorList>
            <person name="Wang X."/>
            <person name="Zhang X."/>
            <person name="Liu L."/>
            <person name="Xiang M."/>
            <person name="Wang W."/>
            <person name="Sun X."/>
            <person name="Che Y."/>
            <person name="Guo L."/>
            <person name="Liu G."/>
            <person name="Guo L."/>
            <person name="Wang C."/>
            <person name="Yin W.B."/>
            <person name="Stadler M."/>
            <person name="Zhang X."/>
            <person name="Liu X."/>
        </authorList>
    </citation>
    <scope>NUCLEOTIDE SEQUENCE [LARGE SCALE GENOMIC DNA]</scope>
    <source>
        <strain evidence="5">W106-1 / CGMCC3.15140</strain>
    </source>
</reference>
<dbReference type="GeneID" id="19277379"/>
<dbReference type="InterPro" id="IPR017850">
    <property type="entry name" value="Alkaline_phosphatase_core_sf"/>
</dbReference>
<evidence type="ECO:0000256" key="3">
    <source>
        <dbReference type="SAM" id="SignalP"/>
    </source>
</evidence>
<evidence type="ECO:0000313" key="4">
    <source>
        <dbReference type="EMBL" id="ETS75422.1"/>
    </source>
</evidence>
<name>W3WQK1_PESFW</name>
<feature type="chain" id="PRO_5004834951" description="Acid phosphatase" evidence="3">
    <location>
        <begin position="18"/>
        <end position="539"/>
    </location>
</feature>
<dbReference type="HOGENOM" id="CLU_027977_2_0_1"/>
<accession>W3WQK1</accession>
<dbReference type="Proteomes" id="UP000030651">
    <property type="component" value="Unassembled WGS sequence"/>
</dbReference>
<sequence length="539" mass="58903">MHSQAFALLAAAGVAVGQQVSNTATGTRAVERAAATALTESPTSYVKGKAFDRIIQIYLETTYYDEAIANEDCASLYERGILLTKEYGVGAPSQPNYISPASGDTFGLNSDSFLEVDRNISTIVDLLEDKGISWGDYNEGLPYTGFNGFEYSNPKEGNYARKHNLLQRFRSVTDYPDRQAQIKNFTLFYEDIENRRLPQWVFITPNLYNNGHDTNSTVSCKWVRGFVEGLLDDDYVNDNALIYVTWQANGEYPELRNHVAGIQVGSAIPYEYVGYHDPYYYNHYSELSSVEANWGLHTLGRWDVGANVWSVVARKTGDKERQWNEYIAQDPFEAYFWNQSYGGVFSDYKYTKHTFVAPNVKLVRNGRSVLPDIQYTWGGSRLPDYYSDIIELPDDFHPPCGFEVPIPWQPAMPIMTPISRYPPEDYATPTGDYYIPTICRTPYTSPTFTRKPTFNPKPTFEPKPTNKPGNGGGFGGGNKGGNQGGNKGGNQGGNQGGNKGGNQGGGFGGGNNGGHGGGGGFGGGGRGGGGGGGGGHGGH</sequence>
<dbReference type="AlphaFoldDB" id="W3WQK1"/>
<dbReference type="RefSeq" id="XP_007839138.1">
    <property type="nucleotide sequence ID" value="XM_007840947.1"/>
</dbReference>
<evidence type="ECO:0000313" key="5">
    <source>
        <dbReference type="Proteomes" id="UP000030651"/>
    </source>
</evidence>
<keyword evidence="3" id="KW-0732">Signal</keyword>
<evidence type="ECO:0000256" key="1">
    <source>
        <dbReference type="ARBA" id="ARBA00022801"/>
    </source>
</evidence>